<evidence type="ECO:0000313" key="2">
    <source>
        <dbReference type="EMBL" id="NOJ46082.1"/>
    </source>
</evidence>
<dbReference type="Proteomes" id="UP000528734">
    <property type="component" value="Unassembled WGS sequence"/>
</dbReference>
<name>A0A7Y4M0U9_9BRAD</name>
<dbReference type="SUPFAM" id="SSF51197">
    <property type="entry name" value="Clavaminate synthase-like"/>
    <property type="match status" value="1"/>
</dbReference>
<gene>
    <name evidence="2" type="ORF">HCN50_07465</name>
</gene>
<sequence>MNTLTAIAPVITADHDALRRDFPLKPFAIRHKLAGHPLLALPRIAQLASELPRDLIEYNSGKVAISQDPDAIPTVDLDPVEIVKSIETAGAWMVLKRVENSPEYRRLLEDTLLSVARARGFNSLADAGFEQVEGFLFVSSPNSTTPFHLDSEDNFFVHIHGEKFFTIFDNTDRSIVSDDEIERSMTKHRNIKYDESIATRGTEFHLFAGDGCYVPYQWPHWVRTAGSYSISMAITWKTREVRRMNDLHFFNSMLRGIGLPQQPPGKQPALDVLKLAFYRTVTTAIKPLRASMAMRRVLRRIALGRRANYYLKGA</sequence>
<evidence type="ECO:0000259" key="1">
    <source>
        <dbReference type="PROSITE" id="PS51184"/>
    </source>
</evidence>
<dbReference type="EMBL" id="JAAVLW010000002">
    <property type="protein sequence ID" value="NOJ46082.1"/>
    <property type="molecule type" value="Genomic_DNA"/>
</dbReference>
<organism evidence="2 3">
    <name type="scientific">Bradyrhizobium archetypum</name>
    <dbReference type="NCBI Taxonomy" id="2721160"/>
    <lineage>
        <taxon>Bacteria</taxon>
        <taxon>Pseudomonadati</taxon>
        <taxon>Pseudomonadota</taxon>
        <taxon>Alphaproteobacteria</taxon>
        <taxon>Hyphomicrobiales</taxon>
        <taxon>Nitrobacteraceae</taxon>
        <taxon>Bradyrhizobium</taxon>
    </lineage>
</organism>
<evidence type="ECO:0000313" key="3">
    <source>
        <dbReference type="Proteomes" id="UP000528734"/>
    </source>
</evidence>
<dbReference type="RefSeq" id="WP_171708955.1">
    <property type="nucleotide sequence ID" value="NZ_JAAVLW010000002.1"/>
</dbReference>
<reference evidence="2 3" key="1">
    <citation type="submission" date="2020-03" db="EMBL/GenBank/DDBJ databases">
        <title>Bradyrhizobium diversity isolated from nodules of Muelleranthus trifoliolatus.</title>
        <authorList>
            <person name="Klepa M."/>
            <person name="Helene L."/>
            <person name="Hungria M."/>
        </authorList>
    </citation>
    <scope>NUCLEOTIDE SEQUENCE [LARGE SCALE GENOMIC DNA]</scope>
    <source>
        <strain evidence="2 3">WSM 1744</strain>
    </source>
</reference>
<proteinExistence type="predicted"/>
<dbReference type="AlphaFoldDB" id="A0A7Y4M0U9"/>
<comment type="caution">
    <text evidence="2">The sequence shown here is derived from an EMBL/GenBank/DDBJ whole genome shotgun (WGS) entry which is preliminary data.</text>
</comment>
<dbReference type="SMART" id="SM00558">
    <property type="entry name" value="JmjC"/>
    <property type="match status" value="1"/>
</dbReference>
<dbReference type="PROSITE" id="PS51184">
    <property type="entry name" value="JMJC"/>
    <property type="match status" value="1"/>
</dbReference>
<dbReference type="PANTHER" id="PTHR12461">
    <property type="entry name" value="HYPOXIA-INDUCIBLE FACTOR 1 ALPHA INHIBITOR-RELATED"/>
    <property type="match status" value="1"/>
</dbReference>
<dbReference type="Pfam" id="PF13621">
    <property type="entry name" value="Cupin_8"/>
    <property type="match status" value="1"/>
</dbReference>
<feature type="domain" description="JmjC" evidence="1">
    <location>
        <begin position="102"/>
        <end position="253"/>
    </location>
</feature>
<dbReference type="Gene3D" id="2.60.120.650">
    <property type="entry name" value="Cupin"/>
    <property type="match status" value="1"/>
</dbReference>
<protein>
    <submittedName>
        <fullName evidence="2">Transcriptional regulator</fullName>
    </submittedName>
</protein>
<keyword evidence="3" id="KW-1185">Reference proteome</keyword>
<accession>A0A7Y4M0U9</accession>
<dbReference type="InterPro" id="IPR003347">
    <property type="entry name" value="JmjC_dom"/>
</dbReference>
<dbReference type="InterPro" id="IPR041667">
    <property type="entry name" value="Cupin_8"/>
</dbReference>
<dbReference type="PANTHER" id="PTHR12461:SF105">
    <property type="entry name" value="HYPOXIA-INDUCIBLE FACTOR 1-ALPHA INHIBITOR"/>
    <property type="match status" value="1"/>
</dbReference>